<evidence type="ECO:0000313" key="17">
    <source>
        <dbReference type="Proteomes" id="UP000265926"/>
    </source>
</evidence>
<keyword evidence="10 11" id="KW-0998">Cell outer membrane</keyword>
<evidence type="ECO:0000256" key="2">
    <source>
        <dbReference type="ARBA" id="ARBA00022448"/>
    </source>
</evidence>
<keyword evidence="13" id="KW-0732">Signal</keyword>
<keyword evidence="3 11" id="KW-1134">Transmembrane beta strand</keyword>
<keyword evidence="2 11" id="KW-0813">Transport</keyword>
<dbReference type="InterPro" id="IPR000531">
    <property type="entry name" value="Beta-barrel_TonB"/>
</dbReference>
<gene>
    <name evidence="16" type="ORF">D1614_09035</name>
</gene>
<evidence type="ECO:0000256" key="9">
    <source>
        <dbReference type="ARBA" id="ARBA00023136"/>
    </source>
</evidence>
<dbReference type="GO" id="GO:0009279">
    <property type="term" value="C:cell outer membrane"/>
    <property type="evidence" value="ECO:0007669"/>
    <property type="project" value="UniProtKB-SubCell"/>
</dbReference>
<dbReference type="Gene3D" id="2.40.170.20">
    <property type="entry name" value="TonB-dependent receptor, beta-barrel domain"/>
    <property type="match status" value="1"/>
</dbReference>
<protein>
    <submittedName>
        <fullName evidence="16">TonB-dependent receptor</fullName>
    </submittedName>
</protein>
<comment type="caution">
    <text evidence="16">The sequence shown here is derived from an EMBL/GenBank/DDBJ whole genome shotgun (WGS) entry which is preliminary data.</text>
</comment>
<evidence type="ECO:0000256" key="13">
    <source>
        <dbReference type="SAM" id="SignalP"/>
    </source>
</evidence>
<evidence type="ECO:0000256" key="6">
    <source>
        <dbReference type="ARBA" id="ARBA00023004"/>
    </source>
</evidence>
<evidence type="ECO:0000259" key="14">
    <source>
        <dbReference type="Pfam" id="PF00593"/>
    </source>
</evidence>
<comment type="similarity">
    <text evidence="11 12">Belongs to the TonB-dependent receptor family.</text>
</comment>
<organism evidence="16 17">
    <name type="scientific">Maribellus luteus</name>
    <dbReference type="NCBI Taxonomy" id="2305463"/>
    <lineage>
        <taxon>Bacteria</taxon>
        <taxon>Pseudomonadati</taxon>
        <taxon>Bacteroidota</taxon>
        <taxon>Bacteroidia</taxon>
        <taxon>Marinilabiliales</taxon>
        <taxon>Prolixibacteraceae</taxon>
        <taxon>Maribellus</taxon>
    </lineage>
</organism>
<keyword evidence="9 11" id="KW-0472">Membrane</keyword>
<evidence type="ECO:0000259" key="15">
    <source>
        <dbReference type="Pfam" id="PF07715"/>
    </source>
</evidence>
<evidence type="ECO:0000256" key="1">
    <source>
        <dbReference type="ARBA" id="ARBA00004571"/>
    </source>
</evidence>
<evidence type="ECO:0000256" key="3">
    <source>
        <dbReference type="ARBA" id="ARBA00022452"/>
    </source>
</evidence>
<keyword evidence="8 12" id="KW-0798">TonB box</keyword>
<keyword evidence="7" id="KW-0406">Ion transport</keyword>
<dbReference type="PROSITE" id="PS52016">
    <property type="entry name" value="TONB_DEPENDENT_REC_3"/>
    <property type="match status" value="1"/>
</dbReference>
<keyword evidence="6" id="KW-0408">Iron</keyword>
<keyword evidence="4" id="KW-0410">Iron transport</keyword>
<reference evidence="16 17" key="1">
    <citation type="submission" date="2018-08" db="EMBL/GenBank/DDBJ databases">
        <title>Pallidiluteibacterium maritimus gen. nov., sp. nov., isolated from coastal sediment.</title>
        <authorList>
            <person name="Zhou L.Y."/>
        </authorList>
    </citation>
    <scope>NUCLEOTIDE SEQUENCE [LARGE SCALE GENOMIC DNA]</scope>
    <source>
        <strain evidence="16 17">XSD2</strain>
    </source>
</reference>
<evidence type="ECO:0000256" key="10">
    <source>
        <dbReference type="ARBA" id="ARBA00023237"/>
    </source>
</evidence>
<dbReference type="PANTHER" id="PTHR32552">
    <property type="entry name" value="FERRICHROME IRON RECEPTOR-RELATED"/>
    <property type="match status" value="1"/>
</dbReference>
<keyword evidence="17" id="KW-1185">Reference proteome</keyword>
<evidence type="ECO:0000256" key="8">
    <source>
        <dbReference type="ARBA" id="ARBA00023077"/>
    </source>
</evidence>
<evidence type="ECO:0000256" key="12">
    <source>
        <dbReference type="RuleBase" id="RU003357"/>
    </source>
</evidence>
<dbReference type="EMBL" id="QWGR01000004">
    <property type="protein sequence ID" value="RIJ48667.1"/>
    <property type="molecule type" value="Genomic_DNA"/>
</dbReference>
<dbReference type="SUPFAM" id="SSF56935">
    <property type="entry name" value="Porins"/>
    <property type="match status" value="1"/>
</dbReference>
<dbReference type="PANTHER" id="PTHR32552:SF81">
    <property type="entry name" value="TONB-DEPENDENT OUTER MEMBRANE RECEPTOR"/>
    <property type="match status" value="1"/>
</dbReference>
<dbReference type="Pfam" id="PF07715">
    <property type="entry name" value="Plug"/>
    <property type="match status" value="1"/>
</dbReference>
<keyword evidence="16" id="KW-0675">Receptor</keyword>
<name>A0A399T3B5_9BACT</name>
<evidence type="ECO:0000256" key="11">
    <source>
        <dbReference type="PROSITE-ProRule" id="PRU01360"/>
    </source>
</evidence>
<evidence type="ECO:0000256" key="7">
    <source>
        <dbReference type="ARBA" id="ARBA00023065"/>
    </source>
</evidence>
<dbReference type="OrthoDB" id="9775095at2"/>
<sequence length="699" mass="80131">MKKTAMFLAAVLISITAAKAQKKAIQDSIKHYHLEDIEIKSPKYNRNVFEIPAAATMVPERLIENNKIQNLTDISAVVPNFFMPDYGSKLTSPVYIRGVGNRINTPSVGLYVDGIPYFEKSAFNFDFFDVERIEVLRGPQGTLYGRNAMGGLINVITNQPGNKRRTSVAADYGNFNQINAQVSHNQPISKSLAVLGNLSVRDNEGFFTNHFNNTKVDALESYSGRLKLAYNPLKNFQVSGNIQYEDSKQIGYPYAVFNDSTNQAGNVNYDHESVYNRKMLSTGVNLSYASEQYLFTATTSYQSVDDFQDIDQDFTPQSLFFVTQDQKQHMFSQEYNLRSNGDKLYNWLFGIFSFKQVQDKSVTVEYGQDGIAAYRLPYSEYYYTKSYDNINSGVAFFHQSTLDYGGLSFTIGLRADFEKATLDYVYDKFPNGVLKPVETFNSEMDFFEILPRFALKYSISEYFVPYATVAKGYNSGGFNSTFERDEDRSFEPEHSWNYEAGIKAKWLQQRVYANLAFFYIDWTNQQIYQTVPSGTGSMLTNAGKSESKGVEFELKALPAKHLETWFNFGYNHAKFVDYVKDENEDYSGNYIPYVPRFSFNVGGNYSLELNKTWLDRVRFHLTYNGFGKHYWKETNEAYQSYYGLLNHRISFEKKNVTLAFWGKNILDSHYNSFYFQALGHSYAQIGKPATMGLNLKVVF</sequence>
<dbReference type="InterPro" id="IPR036942">
    <property type="entry name" value="Beta-barrel_TonB_sf"/>
</dbReference>
<evidence type="ECO:0000313" key="16">
    <source>
        <dbReference type="EMBL" id="RIJ48667.1"/>
    </source>
</evidence>
<evidence type="ECO:0000256" key="5">
    <source>
        <dbReference type="ARBA" id="ARBA00022692"/>
    </source>
</evidence>
<comment type="subcellular location">
    <subcellularLocation>
        <location evidence="1 11">Cell outer membrane</location>
        <topology evidence="1 11">Multi-pass membrane protein</topology>
    </subcellularLocation>
</comment>
<dbReference type="Pfam" id="PF00593">
    <property type="entry name" value="TonB_dep_Rec_b-barrel"/>
    <property type="match status" value="1"/>
</dbReference>
<dbReference type="RefSeq" id="WP_119437587.1">
    <property type="nucleotide sequence ID" value="NZ_QWGR01000004.1"/>
</dbReference>
<dbReference type="GO" id="GO:0006826">
    <property type="term" value="P:iron ion transport"/>
    <property type="evidence" value="ECO:0007669"/>
    <property type="project" value="UniProtKB-KW"/>
</dbReference>
<feature type="chain" id="PRO_5017240837" evidence="13">
    <location>
        <begin position="21"/>
        <end position="699"/>
    </location>
</feature>
<keyword evidence="5 11" id="KW-0812">Transmembrane</keyword>
<feature type="domain" description="TonB-dependent receptor plug" evidence="15">
    <location>
        <begin position="49"/>
        <end position="151"/>
    </location>
</feature>
<feature type="signal peptide" evidence="13">
    <location>
        <begin position="1"/>
        <end position="20"/>
    </location>
</feature>
<dbReference type="Proteomes" id="UP000265926">
    <property type="component" value="Unassembled WGS sequence"/>
</dbReference>
<feature type="domain" description="TonB-dependent receptor-like beta-barrel" evidence="14">
    <location>
        <begin position="246"/>
        <end position="665"/>
    </location>
</feature>
<accession>A0A399T3B5</accession>
<dbReference type="InterPro" id="IPR039426">
    <property type="entry name" value="TonB-dep_rcpt-like"/>
</dbReference>
<dbReference type="AlphaFoldDB" id="A0A399T3B5"/>
<dbReference type="InterPro" id="IPR012910">
    <property type="entry name" value="Plug_dom"/>
</dbReference>
<evidence type="ECO:0000256" key="4">
    <source>
        <dbReference type="ARBA" id="ARBA00022496"/>
    </source>
</evidence>
<proteinExistence type="inferred from homology"/>